<dbReference type="Gene3D" id="3.30.1360.120">
    <property type="entry name" value="Probable tRNA modification gtpase trme, domain 1"/>
    <property type="match status" value="1"/>
</dbReference>
<keyword evidence="3" id="KW-1185">Reference proteome</keyword>
<sequence length="386" mass="41403">MNSSDIACRIEVLTAAGRGAIGTLRFVGPVDLIDAAECFRAANGRSIADQMTNRIFFGHWGRGEATEEVVLCRTSADELEIHCHGGSAAITRILNDVRAAGATVARESTSPEDQSHGLSDKFAQVVTGALTARTALLALGQFNGAFNVWLDRIEEIDSDFQLRSEVEAVISRGDVGIHLTAPWQVVLYGQPNVGKSSLINALLGYGRAIVSSTAGTTRDVVSAETALDGWPIRLSDTAGLRDSSDDIEQAGIGRALEQIETSDCRILVIDGSRPLTPAERELCEQSRPNIVVRNKSDLSTVAVLPANFEGVVVSATTGRGIDELAELIVDELVPDPPTPELPIPVTHRQIELLREAADLAAHGQQTAALEVLQQMRTGQDEWPTRE</sequence>
<evidence type="ECO:0000259" key="1">
    <source>
        <dbReference type="PROSITE" id="PS51709"/>
    </source>
</evidence>
<dbReference type="KEGG" id="svp:Pan189_40440"/>
<dbReference type="EMBL" id="CP036268">
    <property type="protein sequence ID" value="QDT39635.1"/>
    <property type="molecule type" value="Genomic_DNA"/>
</dbReference>
<protein>
    <submittedName>
        <fullName evidence="2">tRNA modification GTPase MnmE</fullName>
        <ecNumber evidence="2">3.6.-.-</ecNumber>
    </submittedName>
</protein>
<dbReference type="GO" id="GO:0016787">
    <property type="term" value="F:hydrolase activity"/>
    <property type="evidence" value="ECO:0007669"/>
    <property type="project" value="UniProtKB-KW"/>
</dbReference>
<dbReference type="EC" id="3.6.-.-" evidence="2"/>
<dbReference type="InterPro" id="IPR027417">
    <property type="entry name" value="P-loop_NTPase"/>
</dbReference>
<dbReference type="GO" id="GO:0005525">
    <property type="term" value="F:GTP binding"/>
    <property type="evidence" value="ECO:0007669"/>
    <property type="project" value="InterPro"/>
</dbReference>
<dbReference type="NCBIfam" id="TIGR00231">
    <property type="entry name" value="small_GTP"/>
    <property type="match status" value="1"/>
</dbReference>
<dbReference type="SUPFAM" id="SSF103025">
    <property type="entry name" value="Folate-binding domain"/>
    <property type="match status" value="1"/>
</dbReference>
<dbReference type="GO" id="GO:0002098">
    <property type="term" value="P:tRNA wobble uridine modification"/>
    <property type="evidence" value="ECO:0007669"/>
    <property type="project" value="TreeGrafter"/>
</dbReference>
<dbReference type="SUPFAM" id="SSF52540">
    <property type="entry name" value="P-loop containing nucleoside triphosphate hydrolases"/>
    <property type="match status" value="1"/>
</dbReference>
<dbReference type="Pfam" id="PF01926">
    <property type="entry name" value="MMR_HSR1"/>
    <property type="match status" value="1"/>
</dbReference>
<dbReference type="OrthoDB" id="9805918at2"/>
<name>A0A517R6Z0_9PLAN</name>
<dbReference type="Proteomes" id="UP000317318">
    <property type="component" value="Chromosome"/>
</dbReference>
<dbReference type="InterPro" id="IPR027266">
    <property type="entry name" value="TrmE/GcvT-like"/>
</dbReference>
<dbReference type="Gene3D" id="3.40.50.300">
    <property type="entry name" value="P-loop containing nucleotide triphosphate hydrolases"/>
    <property type="match status" value="1"/>
</dbReference>
<dbReference type="CDD" id="cd04164">
    <property type="entry name" value="trmE"/>
    <property type="match status" value="1"/>
</dbReference>
<keyword evidence="2" id="KW-0378">Hydrolase</keyword>
<dbReference type="RefSeq" id="WP_145365760.1">
    <property type="nucleotide sequence ID" value="NZ_CP036268.1"/>
</dbReference>
<accession>A0A517R6Z0</accession>
<feature type="domain" description="TrmE-type G" evidence="1">
    <location>
        <begin position="182"/>
        <end position="333"/>
    </location>
</feature>
<organism evidence="2 3">
    <name type="scientific">Stratiformator vulcanicus</name>
    <dbReference type="NCBI Taxonomy" id="2527980"/>
    <lineage>
        <taxon>Bacteria</taxon>
        <taxon>Pseudomonadati</taxon>
        <taxon>Planctomycetota</taxon>
        <taxon>Planctomycetia</taxon>
        <taxon>Planctomycetales</taxon>
        <taxon>Planctomycetaceae</taxon>
        <taxon>Stratiformator</taxon>
    </lineage>
</organism>
<dbReference type="InterPro" id="IPR006073">
    <property type="entry name" value="GTP-bd"/>
</dbReference>
<reference evidence="2 3" key="1">
    <citation type="submission" date="2019-02" db="EMBL/GenBank/DDBJ databases">
        <title>Deep-cultivation of Planctomycetes and their phenomic and genomic characterization uncovers novel biology.</title>
        <authorList>
            <person name="Wiegand S."/>
            <person name="Jogler M."/>
            <person name="Boedeker C."/>
            <person name="Pinto D."/>
            <person name="Vollmers J."/>
            <person name="Rivas-Marin E."/>
            <person name="Kohn T."/>
            <person name="Peeters S.H."/>
            <person name="Heuer A."/>
            <person name="Rast P."/>
            <person name="Oberbeckmann S."/>
            <person name="Bunk B."/>
            <person name="Jeske O."/>
            <person name="Meyerdierks A."/>
            <person name="Storesund J.E."/>
            <person name="Kallscheuer N."/>
            <person name="Luecker S."/>
            <person name="Lage O.M."/>
            <person name="Pohl T."/>
            <person name="Merkel B.J."/>
            <person name="Hornburger P."/>
            <person name="Mueller R.-W."/>
            <person name="Bruemmer F."/>
            <person name="Labrenz M."/>
            <person name="Spormann A.M."/>
            <person name="Op den Camp H."/>
            <person name="Overmann J."/>
            <person name="Amann R."/>
            <person name="Jetten M.S.M."/>
            <person name="Mascher T."/>
            <person name="Medema M.H."/>
            <person name="Devos D.P."/>
            <person name="Kaster A.-K."/>
            <person name="Ovreas L."/>
            <person name="Rohde M."/>
            <person name="Galperin M.Y."/>
            <person name="Jogler C."/>
        </authorList>
    </citation>
    <scope>NUCLEOTIDE SEQUENCE [LARGE SCALE GENOMIC DNA]</scope>
    <source>
        <strain evidence="2 3">Pan189</strain>
    </source>
</reference>
<proteinExistence type="predicted"/>
<dbReference type="GO" id="GO:0005829">
    <property type="term" value="C:cytosol"/>
    <property type="evidence" value="ECO:0007669"/>
    <property type="project" value="TreeGrafter"/>
</dbReference>
<dbReference type="AlphaFoldDB" id="A0A517R6Z0"/>
<dbReference type="PROSITE" id="PS51709">
    <property type="entry name" value="G_TRME"/>
    <property type="match status" value="1"/>
</dbReference>
<evidence type="ECO:0000313" key="2">
    <source>
        <dbReference type="EMBL" id="QDT39635.1"/>
    </source>
</evidence>
<dbReference type="GO" id="GO:0030488">
    <property type="term" value="P:tRNA methylation"/>
    <property type="evidence" value="ECO:0007669"/>
    <property type="project" value="TreeGrafter"/>
</dbReference>
<evidence type="ECO:0000313" key="3">
    <source>
        <dbReference type="Proteomes" id="UP000317318"/>
    </source>
</evidence>
<dbReference type="PANTHER" id="PTHR42714:SF2">
    <property type="entry name" value="TRNA MODIFICATION GTPASE GTPBP3, MITOCHONDRIAL"/>
    <property type="match status" value="1"/>
</dbReference>
<gene>
    <name evidence="2" type="primary">mnmE_2</name>
    <name evidence="2" type="ORF">Pan189_40440</name>
</gene>
<dbReference type="InterPro" id="IPR031168">
    <property type="entry name" value="G_TrmE"/>
</dbReference>
<dbReference type="PANTHER" id="PTHR42714">
    <property type="entry name" value="TRNA MODIFICATION GTPASE GTPBP3"/>
    <property type="match status" value="1"/>
</dbReference>
<dbReference type="InterPro" id="IPR005225">
    <property type="entry name" value="Small_GTP-bd"/>
</dbReference>